<evidence type="ECO:0000256" key="9">
    <source>
        <dbReference type="ARBA" id="ARBA00023306"/>
    </source>
</evidence>
<feature type="compositionally biased region" description="Basic and acidic residues" evidence="11">
    <location>
        <begin position="1319"/>
        <end position="1331"/>
    </location>
</feature>
<dbReference type="InterPro" id="IPR011989">
    <property type="entry name" value="ARM-like"/>
</dbReference>
<dbReference type="PANTHER" id="PTHR12663:SF0">
    <property type="entry name" value="PRECOCIOUS DISSOCIATION OF SISTERS 5, ISOFORM A"/>
    <property type="match status" value="1"/>
</dbReference>
<evidence type="ECO:0000256" key="3">
    <source>
        <dbReference type="ARBA" id="ARBA00022618"/>
    </source>
</evidence>
<dbReference type="GO" id="GO:0005634">
    <property type="term" value="C:nucleus"/>
    <property type="evidence" value="ECO:0007669"/>
    <property type="project" value="UniProtKB-SubCell"/>
</dbReference>
<accession>A0AAV1BVH6</accession>
<feature type="compositionally biased region" description="Basic and acidic residues" evidence="11">
    <location>
        <begin position="1214"/>
        <end position="1233"/>
    </location>
</feature>
<keyword evidence="6" id="KW-0498">Mitosis</keyword>
<feature type="region of interest" description="Disordered" evidence="11">
    <location>
        <begin position="1304"/>
        <end position="1365"/>
    </location>
</feature>
<feature type="compositionally biased region" description="Basic and acidic residues" evidence="11">
    <location>
        <begin position="1494"/>
        <end position="1504"/>
    </location>
</feature>
<dbReference type="GO" id="GO:0006281">
    <property type="term" value="P:DNA repair"/>
    <property type="evidence" value="ECO:0007669"/>
    <property type="project" value="UniProtKB-KW"/>
</dbReference>
<feature type="region of interest" description="Disordered" evidence="11">
    <location>
        <begin position="1424"/>
        <end position="1622"/>
    </location>
</feature>
<name>A0AAV1BVH6_OLDCO</name>
<comment type="subcellular location">
    <subcellularLocation>
        <location evidence="1">Nucleus</location>
    </subcellularLocation>
</comment>
<keyword evidence="3" id="KW-0132">Cell division</keyword>
<evidence type="ECO:0000256" key="11">
    <source>
        <dbReference type="SAM" id="MobiDB-lite"/>
    </source>
</evidence>
<evidence type="ECO:0000256" key="10">
    <source>
        <dbReference type="ARBA" id="ARBA00058864"/>
    </source>
</evidence>
<dbReference type="Pfam" id="PF20168">
    <property type="entry name" value="PDS5"/>
    <property type="match status" value="1"/>
</dbReference>
<proteinExistence type="inferred from homology"/>
<keyword evidence="13" id="KW-1185">Reference proteome</keyword>
<keyword evidence="5" id="KW-0227">DNA damage</keyword>
<dbReference type="GO" id="GO:0000785">
    <property type="term" value="C:chromatin"/>
    <property type="evidence" value="ECO:0007669"/>
    <property type="project" value="TreeGrafter"/>
</dbReference>
<dbReference type="FunFam" id="2.30.30.140:FF:000033">
    <property type="entry name" value="Binding protein"/>
    <property type="match status" value="1"/>
</dbReference>
<feature type="compositionally biased region" description="Basic and acidic residues" evidence="11">
    <location>
        <begin position="1518"/>
        <end position="1545"/>
    </location>
</feature>
<dbReference type="CDD" id="cd19953">
    <property type="entry name" value="PDS5"/>
    <property type="match status" value="1"/>
</dbReference>
<reference evidence="12" key="1">
    <citation type="submission" date="2023-03" db="EMBL/GenBank/DDBJ databases">
        <authorList>
            <person name="Julca I."/>
        </authorList>
    </citation>
    <scope>NUCLEOTIDE SEQUENCE</scope>
</reference>
<keyword evidence="9" id="KW-0131">Cell cycle</keyword>
<dbReference type="CDD" id="cd20404">
    <property type="entry name" value="Tudor_Agenet_AtEML-like"/>
    <property type="match status" value="1"/>
</dbReference>
<dbReference type="Proteomes" id="UP001161247">
    <property type="component" value="Chromosome 1"/>
</dbReference>
<comment type="similarity">
    <text evidence="2">Belongs to the PDS5 family.</text>
</comment>
<feature type="compositionally biased region" description="Basic and acidic residues" evidence="11">
    <location>
        <begin position="1447"/>
        <end position="1471"/>
    </location>
</feature>
<dbReference type="InterPro" id="IPR039776">
    <property type="entry name" value="Pds5"/>
</dbReference>
<keyword evidence="8" id="KW-0539">Nucleus</keyword>
<evidence type="ECO:0000256" key="8">
    <source>
        <dbReference type="ARBA" id="ARBA00023242"/>
    </source>
</evidence>
<organism evidence="12 13">
    <name type="scientific">Oldenlandia corymbosa var. corymbosa</name>
    <dbReference type="NCBI Taxonomy" id="529605"/>
    <lineage>
        <taxon>Eukaryota</taxon>
        <taxon>Viridiplantae</taxon>
        <taxon>Streptophyta</taxon>
        <taxon>Embryophyta</taxon>
        <taxon>Tracheophyta</taxon>
        <taxon>Spermatophyta</taxon>
        <taxon>Magnoliopsida</taxon>
        <taxon>eudicotyledons</taxon>
        <taxon>Gunneridae</taxon>
        <taxon>Pentapetalae</taxon>
        <taxon>asterids</taxon>
        <taxon>lamiids</taxon>
        <taxon>Gentianales</taxon>
        <taxon>Rubiaceae</taxon>
        <taxon>Rubioideae</taxon>
        <taxon>Spermacoceae</taxon>
        <taxon>Hedyotis-Oldenlandia complex</taxon>
        <taxon>Oldenlandia</taxon>
    </lineage>
</organism>
<feature type="compositionally biased region" description="Low complexity" evidence="11">
    <location>
        <begin position="1560"/>
        <end position="1572"/>
    </location>
</feature>
<dbReference type="GO" id="GO:0007064">
    <property type="term" value="P:mitotic sister chromatid cohesion"/>
    <property type="evidence" value="ECO:0007669"/>
    <property type="project" value="InterPro"/>
</dbReference>
<dbReference type="InterPro" id="IPR016024">
    <property type="entry name" value="ARM-type_fold"/>
</dbReference>
<evidence type="ECO:0000256" key="5">
    <source>
        <dbReference type="ARBA" id="ARBA00022763"/>
    </source>
</evidence>
<evidence type="ECO:0000256" key="4">
    <source>
        <dbReference type="ARBA" id="ARBA00022737"/>
    </source>
</evidence>
<gene>
    <name evidence="12" type="ORF">OLC1_LOCUS24</name>
</gene>
<keyword evidence="7" id="KW-0234">DNA repair</keyword>
<dbReference type="SUPFAM" id="SSF63748">
    <property type="entry name" value="Tudor/PWWP/MBT"/>
    <property type="match status" value="1"/>
</dbReference>
<dbReference type="GO" id="GO:0035825">
    <property type="term" value="P:homologous recombination"/>
    <property type="evidence" value="ECO:0007669"/>
    <property type="project" value="UniProtKB-ARBA"/>
</dbReference>
<protein>
    <submittedName>
        <fullName evidence="12">OLC1v1021103C2</fullName>
    </submittedName>
</protein>
<evidence type="ECO:0000313" key="13">
    <source>
        <dbReference type="Proteomes" id="UP001161247"/>
    </source>
</evidence>
<evidence type="ECO:0000256" key="1">
    <source>
        <dbReference type="ARBA" id="ARBA00004123"/>
    </source>
</evidence>
<evidence type="ECO:0000313" key="12">
    <source>
        <dbReference type="EMBL" id="CAI9087111.1"/>
    </source>
</evidence>
<dbReference type="EMBL" id="OX459118">
    <property type="protein sequence ID" value="CAI9087111.1"/>
    <property type="molecule type" value="Genomic_DNA"/>
</dbReference>
<feature type="compositionally biased region" description="Basic residues" evidence="11">
    <location>
        <begin position="1483"/>
        <end position="1493"/>
    </location>
</feature>
<dbReference type="SUPFAM" id="SSF48371">
    <property type="entry name" value="ARM repeat"/>
    <property type="match status" value="1"/>
</dbReference>
<dbReference type="GO" id="GO:0009556">
    <property type="term" value="P:microsporogenesis"/>
    <property type="evidence" value="ECO:0007669"/>
    <property type="project" value="UniProtKB-ARBA"/>
</dbReference>
<dbReference type="PANTHER" id="PTHR12663">
    <property type="entry name" value="ANDROGEN INDUCED INHIBITOR OF PROLIFERATION AS3 / PDS5-RELATED"/>
    <property type="match status" value="1"/>
</dbReference>
<evidence type="ECO:0000256" key="2">
    <source>
        <dbReference type="ARBA" id="ARBA00006254"/>
    </source>
</evidence>
<sequence>MAHQKLQLQQQLKELGSKLHNPPSTKDSLIKLFKPFLNGIVKPEFLKHQDREVKLLVATCICEITRITAPEAPYTDDILKDIFHLIVSTFSGLSDTSGPSFARRVVILETLARYRSCVVMLDLECDDLIEEMFSTFFSVARDDHPESVITSMQTIMSVLIEESEDVPEDLLLNLLSHLGRNKKDVTAAARRLAMKVVEQCAGKLESSIKQFLIASMSGDSRSSKYEIDYYEVIYDIYLCAPQVLSGVVPYLTGELLTDQLDTRLKAVKLVGDLFALEGSSIPEIFQPILLEFLKRLTDRVVEVRMSVLDHIKTCLFSNPSRPEAPQIIAALCDRLLDYDENVRKQVVGVVCDVACRALTSIPVETVKLVSERLRDKSLLVKKFTMERLAEIYKTYCTNCVDGSIGSDVYDWIPGKLLRCFYDKDFRSDVVEPILSLSLFPSEFFVKDKVKNWVRSFAAFDKVEVKALEKILEQKQRLQQEMQRYLSLRQMHQDGDPSEIQKKITFAFRVMSRYFSDPAKAEENFQILDQIKDANVWKILKTLLDPNTNTSQAFNSRDDLLRILGDKHRLFEFLSILSLKCSNLLFGKEHSKEILHEASTQKSAGNAQLIVSCMSILVILARFFPLLLGGIEEDLVHLLEDDNEIIKEGVLHVLARAGAAIREQLGVSSRSLDLILERICIEGSRRQAKYAVHALASITKDDGLMSLSVLYKRLVDMLQEKSHLPAVLQSLGCIAQTAMPVFETRETEIEEFIKKNLLECSCVCPFRTTLVFCNKLFFSFSLSETLFISQASEDGAKDFWDDRSELCSLKIFGLKTLVKSFLPVKDSNLRLGIDDLIGVLKNILCYGEISREIKSSLVDKAHLRLAAAKAILRLSKIWDDKIPVDVFYLTLRVSEESIPEVRRLFLGKCHQYIKDRILDPKYACAFLLDNGSQQHLSEEEKHNLVDIIQMCQQGKARQYAAASDVKAPPNYPEYVVTYLVHALAHDLSFPDPDECTDAKAYELIYRQLYSFLSMLVQVDGDGNSGKSDAVISKDKESISALVSIFESIKRSEDNVDATKSKNLYAVCDLGLLIMKRLAATLDSFPEFSVSVPLPTTLYKSLEAKEGEGNDKQVGESLTWLDDEGALAYFASIKLEANKTVVSEVVDDESMKDSETDGSEMPLGKILQRLRAKGAKARREIKSELAMKSGEKTGDDLDILKMVKEINSNTSGSSPRKFDSSNGHDKKETKIDRKKQSQKRKAGFDESTDVPKRRRSSSGLGHKPSHLKKTSRVESMQVDDGFSSGSEGHVSNEPAEFELEGSLVEKGSSFPSNHKGKRSSRGHDQKKSKRTIEANHALESSNSDSAAAKKKKRQSISGLAKCTAMESETPTTDLIGCRIKVWWPMDKEFYEGVVKSFDTEKKKHVVLYDDGDVEVLRLEKERWELVGEEDQKTRSKPSKSMRSKAMSKSLEKKNKKSIDISEQKKETVGERLLKLMNSSSPSSKTRGKRTPRKNIIKHERKDESKGGGEGVSDGGALSNRKNDSPVSEGRDAGDDAEKTSSDSDKAAQKKSPSYSKGKKSLKNNSQESSGNENGASREEVSSSDDEETETNFTREEESGQEVNDDEMRKKSDSEGDGGEDAHSKGLADMEVSDNELLVFCLFAFVVDIDVLKQMCLCGHSSDMPIFLVQSVWKRRVVKSSEGKKRN</sequence>
<feature type="region of interest" description="Disordered" evidence="11">
    <location>
        <begin position="1204"/>
        <end position="1290"/>
    </location>
</feature>
<evidence type="ECO:0000256" key="6">
    <source>
        <dbReference type="ARBA" id="ARBA00022776"/>
    </source>
</evidence>
<keyword evidence="4" id="KW-0677">Repeat</keyword>
<dbReference type="GO" id="GO:0051301">
    <property type="term" value="P:cell division"/>
    <property type="evidence" value="ECO:0007669"/>
    <property type="project" value="UniProtKB-KW"/>
</dbReference>
<feature type="compositionally biased region" description="Basic and acidic residues" evidence="11">
    <location>
        <begin position="1603"/>
        <end position="1622"/>
    </location>
</feature>
<comment type="function">
    <text evidence="10">Cohesin cofactor dispensable during the meiotic division but playing an important role in DNA repair by homologous recombination (HR) probably by helping SMC5/SMC6 complex. Regulator of sister chromatid cohesion in mitosis which may stabilize cohesin complex association with chromatin. May couple sister chromatid cohesion during mitosis to DNA replication. Cohesion ensures that chromosome partitioning is accurate in both meiotic and mitotic cells and plays an important role in DNA repair.</text>
</comment>
<dbReference type="Gene3D" id="2.30.30.140">
    <property type="match status" value="1"/>
</dbReference>
<dbReference type="Gene3D" id="1.25.10.10">
    <property type="entry name" value="Leucine-rich Repeat Variant"/>
    <property type="match status" value="1"/>
</dbReference>
<evidence type="ECO:0000256" key="7">
    <source>
        <dbReference type="ARBA" id="ARBA00023204"/>
    </source>
</evidence>